<evidence type="ECO:0000313" key="7">
    <source>
        <dbReference type="Proteomes" id="UP000244649"/>
    </source>
</evidence>
<reference evidence="6 7" key="1">
    <citation type="submission" date="2018-04" db="EMBL/GenBank/DDBJ databases">
        <authorList>
            <person name="Go L.Y."/>
            <person name="Mitchell J.A."/>
        </authorList>
    </citation>
    <scope>NUCLEOTIDE SEQUENCE [LARGE SCALE GENOMIC DNA]</scope>
    <source>
        <strain evidence="6 7">TPD7010</strain>
    </source>
</reference>
<proteinExistence type="inferred from homology"/>
<dbReference type="Gene3D" id="2.40.50.140">
    <property type="entry name" value="Nucleic acid-binding proteins"/>
    <property type="match status" value="1"/>
</dbReference>
<dbReference type="Gene3D" id="2.40.50.1070">
    <property type="match status" value="1"/>
</dbReference>
<dbReference type="Gene3D" id="3.40.50.150">
    <property type="entry name" value="Vaccinia Virus protein VP39"/>
    <property type="match status" value="2"/>
</dbReference>
<dbReference type="Pfam" id="PF01938">
    <property type="entry name" value="TRAM"/>
    <property type="match status" value="1"/>
</dbReference>
<accession>A0A2T7WZP0</accession>
<dbReference type="GO" id="GO:0070475">
    <property type="term" value="P:rRNA base methylation"/>
    <property type="evidence" value="ECO:0007669"/>
    <property type="project" value="TreeGrafter"/>
</dbReference>
<feature type="domain" description="TRAM" evidence="5">
    <location>
        <begin position="1"/>
        <end position="59"/>
    </location>
</feature>
<dbReference type="PROSITE" id="PS51687">
    <property type="entry name" value="SAM_MT_RNA_M5U"/>
    <property type="match status" value="1"/>
</dbReference>
<dbReference type="PANTHER" id="PTHR11061">
    <property type="entry name" value="RNA M5U METHYLTRANSFERASE"/>
    <property type="match status" value="1"/>
</dbReference>
<feature type="binding site" evidence="4">
    <location>
        <position position="349"/>
    </location>
    <ligand>
        <name>S-adenosyl-L-methionine</name>
        <dbReference type="ChEBI" id="CHEBI:59789"/>
    </ligand>
</feature>
<dbReference type="PANTHER" id="PTHR11061:SF30">
    <property type="entry name" value="TRNA (URACIL(54)-C(5))-METHYLTRANSFERASE"/>
    <property type="match status" value="1"/>
</dbReference>
<dbReference type="SUPFAM" id="SSF50249">
    <property type="entry name" value="Nucleic acid-binding proteins"/>
    <property type="match status" value="1"/>
</dbReference>
<dbReference type="Proteomes" id="UP000244649">
    <property type="component" value="Unassembled WGS sequence"/>
</dbReference>
<sequence length="419" mass="45169">MHDGDLIELDITGIAHGGVFVGRHEGRVVFVPDTLPGERVRARLTDTRKKAFWRADAIEVLDAAPQRRPHVWRSAAIDVDPAERVGGAEFGHIDPSHQRALKERVIREAVERVGRLELPVDVRPAGDAEHPESADGARWRTRVSLHVDDAGRVGAYAARTHHVVETPDLPLATEAVESAAREARAGARPGRIDLVQPADGRVRVLPRPDGDRARQAPEVVEERVGDRVFRVDAGGFWQVHRLAAHTLSALVSAELSASVGELDPEATHLDLYGGVGLFAATLAEMGGAGTRVVSVESDPRATEHAGENLAEWVGARAETARVDRFVARLAADASARERERLARGVVLLDPPRAGAGRDAVDGIAALRPSAVVYVACDPVALARDLATFADHGYRADRGIRGVDLFPNSHHVEAVAVLRR</sequence>
<dbReference type="Pfam" id="PF05958">
    <property type="entry name" value="tRNA_U5-meth_tr"/>
    <property type="match status" value="1"/>
</dbReference>
<evidence type="ECO:0000313" key="6">
    <source>
        <dbReference type="EMBL" id="PVE79747.1"/>
    </source>
</evidence>
<evidence type="ECO:0000256" key="1">
    <source>
        <dbReference type="ARBA" id="ARBA00022603"/>
    </source>
</evidence>
<dbReference type="PROSITE" id="PS50926">
    <property type="entry name" value="TRAM"/>
    <property type="match status" value="1"/>
</dbReference>
<dbReference type="EMBL" id="QDFT01000001">
    <property type="protein sequence ID" value="PVE79747.1"/>
    <property type="molecule type" value="Genomic_DNA"/>
</dbReference>
<dbReference type="SUPFAM" id="SSF53335">
    <property type="entry name" value="S-adenosyl-L-methionine-dependent methyltransferases"/>
    <property type="match status" value="1"/>
</dbReference>
<comment type="similarity">
    <text evidence="4">Belongs to the class I-like SAM-binding methyltransferase superfamily. RNA M5U methyltransferase family.</text>
</comment>
<dbReference type="InterPro" id="IPR002792">
    <property type="entry name" value="TRAM_dom"/>
</dbReference>
<keyword evidence="3 4" id="KW-0949">S-adenosyl-L-methionine</keyword>
<feature type="binding site" evidence="4">
    <location>
        <position position="296"/>
    </location>
    <ligand>
        <name>S-adenosyl-L-methionine</name>
        <dbReference type="ChEBI" id="CHEBI:59789"/>
    </ligand>
</feature>
<dbReference type="GO" id="GO:0070041">
    <property type="term" value="F:rRNA (uridine-C5-)-methyltransferase activity"/>
    <property type="evidence" value="ECO:0007669"/>
    <property type="project" value="TreeGrafter"/>
</dbReference>
<organism evidence="6 7">
    <name type="scientific">Microbacterium testaceum</name>
    <name type="common">Aureobacterium testaceum</name>
    <name type="synonym">Brevibacterium testaceum</name>
    <dbReference type="NCBI Taxonomy" id="2033"/>
    <lineage>
        <taxon>Bacteria</taxon>
        <taxon>Bacillati</taxon>
        <taxon>Actinomycetota</taxon>
        <taxon>Actinomycetes</taxon>
        <taxon>Micrococcales</taxon>
        <taxon>Microbacteriaceae</taxon>
        <taxon>Microbacterium</taxon>
    </lineage>
</organism>
<comment type="caution">
    <text evidence="6">The sequence shown here is derived from an EMBL/GenBank/DDBJ whole genome shotgun (WGS) entry which is preliminary data.</text>
</comment>
<dbReference type="InterPro" id="IPR029063">
    <property type="entry name" value="SAM-dependent_MTases_sf"/>
</dbReference>
<feature type="binding site" evidence="4">
    <location>
        <position position="272"/>
    </location>
    <ligand>
        <name>S-adenosyl-L-methionine</name>
        <dbReference type="ChEBI" id="CHEBI:59789"/>
    </ligand>
</feature>
<evidence type="ECO:0000259" key="5">
    <source>
        <dbReference type="PROSITE" id="PS50926"/>
    </source>
</evidence>
<gene>
    <name evidence="6" type="ORF">DC432_00360</name>
</gene>
<feature type="active site" description="Nucleophile" evidence="4">
    <location>
        <position position="376"/>
    </location>
</feature>
<keyword evidence="1 4" id="KW-0489">Methyltransferase</keyword>
<dbReference type="AlphaFoldDB" id="A0A2T7WZP0"/>
<dbReference type="InterPro" id="IPR010280">
    <property type="entry name" value="U5_MeTrfase_fam"/>
</dbReference>
<name>A0A2T7WZP0_MICTE</name>
<protein>
    <submittedName>
        <fullName evidence="6">23S rRNA methyltransferase</fullName>
    </submittedName>
</protein>
<feature type="binding site" evidence="4">
    <location>
        <position position="238"/>
    </location>
    <ligand>
        <name>S-adenosyl-L-methionine</name>
        <dbReference type="ChEBI" id="CHEBI:59789"/>
    </ligand>
</feature>
<evidence type="ECO:0000256" key="3">
    <source>
        <dbReference type="ARBA" id="ARBA00022691"/>
    </source>
</evidence>
<evidence type="ECO:0000256" key="4">
    <source>
        <dbReference type="PROSITE-ProRule" id="PRU01024"/>
    </source>
</evidence>
<evidence type="ECO:0000256" key="2">
    <source>
        <dbReference type="ARBA" id="ARBA00022679"/>
    </source>
</evidence>
<dbReference type="InterPro" id="IPR012340">
    <property type="entry name" value="NA-bd_OB-fold"/>
</dbReference>
<keyword evidence="2 4" id="KW-0808">Transferase</keyword>
<dbReference type="RefSeq" id="WP_116536196.1">
    <property type="nucleotide sequence ID" value="NZ_QDFT01000001.1"/>
</dbReference>